<feature type="region of interest" description="Disordered" evidence="1">
    <location>
        <begin position="2240"/>
        <end position="2261"/>
    </location>
</feature>
<feature type="compositionally biased region" description="Basic and acidic residues" evidence="1">
    <location>
        <begin position="4301"/>
        <end position="4312"/>
    </location>
</feature>
<feature type="compositionally biased region" description="Polar residues" evidence="1">
    <location>
        <begin position="405"/>
        <end position="422"/>
    </location>
</feature>
<feature type="compositionally biased region" description="Basic and acidic residues" evidence="1">
    <location>
        <begin position="791"/>
        <end position="809"/>
    </location>
</feature>
<evidence type="ECO:0000256" key="1">
    <source>
        <dbReference type="SAM" id="MobiDB-lite"/>
    </source>
</evidence>
<feature type="compositionally biased region" description="Basic and acidic residues" evidence="1">
    <location>
        <begin position="4223"/>
        <end position="4232"/>
    </location>
</feature>
<feature type="compositionally biased region" description="Basic and acidic residues" evidence="1">
    <location>
        <begin position="1884"/>
        <end position="1907"/>
    </location>
</feature>
<feature type="compositionally biased region" description="Basic and acidic residues" evidence="1">
    <location>
        <begin position="1554"/>
        <end position="1586"/>
    </location>
</feature>
<feature type="region of interest" description="Disordered" evidence="1">
    <location>
        <begin position="2067"/>
        <end position="2088"/>
    </location>
</feature>
<feature type="compositionally biased region" description="Basic and acidic residues" evidence="1">
    <location>
        <begin position="920"/>
        <end position="948"/>
    </location>
</feature>
<feature type="region of interest" description="Disordered" evidence="1">
    <location>
        <begin position="2637"/>
        <end position="2665"/>
    </location>
</feature>
<feature type="compositionally biased region" description="Basic and acidic residues" evidence="1">
    <location>
        <begin position="4321"/>
        <end position="4336"/>
    </location>
</feature>
<sequence>MSGCKHVVAGITNNGETICMGVIEMECGTVVPVIHHVASMNKFEAEDWDGDHAETHYEQPADDEDAQHTSFSAETAEVDTATAVHGDEDTPIASSGQFERNRSASLAEALLHIDPNSVPQVSFFHPSGVIPLLEAEESEERVPTPVAASETEATADELPEVGNTERVIANLILTLDALKMAAPDRHTAAVNRLKELEEELRTAGAVTPADPAVADAVARALTAAGPGRDVQIRVNQSRHTTTTKTVYETETPGMVGLDPEKIRELHQQMLGSLTSAGVEAAPDTGTTQKKETAEEGYTNEDGSVVVSKKMTRVVTTTKTTLPGDAEPTPALANKNTRYLVALKSSPSTFGSVRERIARFESLQEIKSTKSSPDKLSVDIVVTPGTPARELESDHDDVAQEPLSPSIESEVSQAEVKSSSSYSGEEHVPKDYEELERRGKRQVIEEEAKRATSPETTEVPHAEQKAIVAEYGAHPSTFIETTTEEIIELEERSESPQAILTRKKPQEDEQIDVIPAIPIQEESEESPKLAETRTTFITSSYYGEPEKLAEQFRREKEQEQPPVETAVTGPNYEDMEPIRSREEHEYRTVKKTVTTVTTTRYMEMPEAATPEPKEEESVEEIAVHHPKHEPSTQEQDYPTVTKTVTTVTTTSYMEVPETPETDQLIEHDLIQNDEKPTSSYPSEEQANMNNMQDHKYGVSEPMTMTSTFPQHDEKSETLTEWSQTQEKLNEGGRATYTFGRHPDKEEEQIIVDQKDFSTLPKTLTTVTTVSPATQEEYLPTRETVTTVTTTCYEEKPELPGDIETHKERKSPVSPIEGEEYPPVKETVTRVTTYRYEEKREHPGDFETYKERESPVRPIKEEDYPQKETATTVTTIGYEENPEHPGDFERYKERESPVSPIKEEDYPLKETVTTVTTTGYGEKPEILGDFERYKERESPVSPIKEEDYPLKETVTTVTTTGYGEKPEILGDFERYKERESPVSPIEGEEYPPVKETVTTVTTYRYEEKPEHPGDFERYKERESPVSPIKEEDYPLKETVTTVTTTGYGEKPEILGDFERYKERESPVSPIEGEEYPPVKETVTTVTTYRYEEKPEHPGDFERYKERESPVSPIKEEDYPQKETVTTVITTGYGEKPEILGDIEGYKERESPVSPIEGEDYPQKETVTTVITTGYGEKPEILGDIEGYKERESPVSPIEGEEYPPVKETVTTVTTYRYEEKPEHPGDFERYKERESPVSPIEGEEYPPVKETVTTVTTYRYEEKPEHPGDFERYKERESPVSPIEGEEYPPVKETVTTVTTYRYEEKPEHPGDFERYKERESPVSPIEGEEYPPVKETVTTVTTYRYEEKPEHPGDFERYKERESPVSPVKEEDYPQKETVTTVITTGYGEKPEILGDIEGYKERESPVSPIEGEEYPPVKETVTTVTTYRYEEKPEHPGDFERYKERESPVSPIKEEDYPQKETVTTVITTGYGEKPEILGDIEGYKERESPVSPIEGEDYPQKETVTTVTTTGYGEKPEILGDFERYKERESPVSPIEGEEYPPVKETVTTVTTYRHEEKPEHPGDFERYKERESPVSSIKEEDYPQKETVTTVTTTGYGEKPEILGDFERYKERESPVSPIEGEEYPPVKETVTTVTTYRHEEKPEYPGDFERYKERESLVSPIKEEDYPQKETATTVTTIGYEENPEHPGDFEGYKERESPVSPIKEEDYPLKETVTTVRMFEEKKELPKQIEKYPERESPAVAEPPLSTASREDFLQEEKYPPVKECATTYEEEPSDLEKLSKHMEQKTPQSPEKIRTQVVREESQEFNTEKESPSDETTQPSFGDRLAGFATKAAKIAGGAVVAPVALAAMGASAAYEAITKDEGPKIRDDEDSYALAEPSPKKEKFEEIETHGKEETPVSTVSREELFGEKYPAVTETVTTVTTFEEKPEVPEEYEKYLGRESPVAAEPPKAVESPVSTVSREEIIGEKYPTVTETVTTVTTFEEKPEVPEEYEKYLGRESPVAAEPLKAVESAKAEESPVSTVSREELFGEKYPTVTETVTTVTTFEEKPEVPEEYEKYLGRESPVAAESPKAVESPVSTVSREELFGEKYPAVTETVTTVTTFEEKPEVPEEYEKYLGRESPVAAEPPKAVESPVSTVSREELFGEKYPAVTETVTTVTTFEEKPEVPEEYEEYLGRESPVAAESPKAVESPVSTVSREELFGEKYPAVTETVTTVTTFEEKPEVPEEYEKYLGRESPVAAEPPKAVESPVSTVSREEIIGEKYPTVTETVTTVTTFEEKPEVPEEYEKYLGRESPVAAEPLKAVESAKAEESPVSTVSREELFGEKYPAVTETVTTVTTFEEKPEVPEEYEKYLGRESPVAAEPPKAVESAKAEESPVSTVSREEIFGEKYPTVTETVTTVTTFEEKPEVPEEYEEYLGRESPVAAESPKAVESPVSTVSREEIFAEEYPPVKESATTHEEEPSDQEKLWKHMEEKLFESTEEIRTQVEREESPQFTTEKESLSDETTQPSFGDRLAGFATKAAKIAGGAVVAPVALAAMGASAAYEAITKDEGPKIRDDEDSYALAEPSPKKEKYEEVETYGKEETPVSVVSLEELLGEEAPTVAETMAAITTFEKPEVPEEYEKYLGRESPVAAEPPKAVESAKAEESPVSTVSREEIFGEKYPAVTETVTTVTTFEEKPEVPEEYEKYLGRESPVAAEPPKAVESAKAEESPVSTVSREEIFGEKYPTVTETVTTVTTFEEKPEVPEEYEKYLGRESPVAAEPPKARRSFGEKYPTVTETVTTVTTFEEKPEVPEEYEEYLGRESPVAAESPKAVESPVSTVSREEIFGEKYPTVTETVTTVTTFEEKPEVPEEYEKYLGRESPVAAESPKAVESPVSTVSREEIFGEKYPTVTETVTTVTTFEEKPEVPEEYEKYLGRESPVAAEPLKAVESAKAEESPVSTVSREEIFGEKYPTVTETVTTVTTFEEKPEVPEEYEEYLGRESPVAAESPKAVESPVSTVSREELFGEKYPPVKGSATTHEEEPSDQEKLWKHMEEKLFESTEEIRTQVEREESPQFTTEKESLSDETTQPSFGDRLAGFATKAAKIAGGAVVATSSTGSHGDDEDSYALAEPSPKKEKFEEIETHGKEETPVSTVSREELFGEKYPAVTETVTTVTTFEEKPEIPEEYEKYLGRESPVAAEPPKAVESPVSTVSREEIFGEKYPTVTETVTTAAESPKAVESPVSTVSREEIFGEKYPTVTETVTTVTTFEEKPEVPEEYEEYLGRESPVAAESPKAVESPVSTVSREEIFGEKYPTVTETVTTVTTFEEKPEVPEEYEKYLGRESPVAAESPKAVESPVSTVSREEIFGEKYPTVTETVTTVITFEEKPEVPEEYEKYLGRESPVAAEPPRLWNRLRLWNLPDSDDSNYVRGKSRKYPRNEKYLGRESPVAAEPPKSVESAKAEESPVSTVSREEIFGEKYPAVTETVTTVTTFEEKPEVPEEYEKYLGRESPVAAEPPKAVESPVSTVSREEIFAEEYPPVTETVTTRQYDSTTFEEKPEVPEEYEEYLGRESPVAAESPKAVESPVSTVSREELFGEKYPAVTETVTTVTTFEEKPEVPEEYEKYLGRESPVAAESPKAVESPVSTVSREEIFGEKYPTVTETVTTVTTFEEKPEVPEEYEKYLGRESPVAAESPKAVESPVSTVSREEIFGEKYPTVTETVTTVTTFEEKRKYPRNMRNTSEENLLRAFFGEKYPAVTETVTTVTTFEEKPEVPEEYEKYLGRESPVAAEPPKAVESPVSTVSREEIFAEEYPPVKESATTHEEEPSDQEKLWKHMEEKLFESTEEIRTQVEREESPQFTTEKESLSDETTQPSFGDRLAGFATKAAKIAGGAVVAPVALAAMGASAAYEAITKDEGPKIRDDEDSYALAEPSPKKEKFEEIETHGKEETPVSTVSREELFGEKYPAVTETVTTVTTFEEKPEVPEEYEKYLGRESPVAAEPPKAVESAKAEESPVSTVSREEIFGRNTLKKLWREIPYSDRDSDDSNYQRNHLRLWNQPRQRESPVSTVSREEIFGEKYPTVTETVTTVTTFEEKPEVPEEYEEYLGRESPVAAESPKAVESPVSTVSREEIFGEKYPTVTETVTTVTTFEEKPEVPEEYEKYLGRESPVAAESPKAVESPVSTVSREEIFGEKYPTVTETVTTVTTFEEKPEVPEEYEKYLGRESLLRPKAAESPKAVESPVSTVSREEISGEKVPYSDRDKDDTAEPPKAVESPVSTVSREEIFGEEYPTVTETVATVTAFEEKPESSVEYDKDSDDSNYVEEKPEVPEEYEKYLGRESPVAAEPPKAVESPRRIPVSTVSREEIFGEKYPTVTETVTTVTTFEEKPEVPEEYEK</sequence>
<feature type="region of interest" description="Disordered" evidence="1">
    <location>
        <begin position="3187"/>
        <end position="3207"/>
    </location>
</feature>
<feature type="compositionally biased region" description="Basic and acidic residues" evidence="1">
    <location>
        <begin position="388"/>
        <end position="397"/>
    </location>
</feature>
<feature type="compositionally biased region" description="Low complexity" evidence="1">
    <location>
        <begin position="4286"/>
        <end position="4300"/>
    </location>
</feature>
<feature type="compositionally biased region" description="Basic and acidic residues" evidence="1">
    <location>
        <begin position="962"/>
        <end position="978"/>
    </location>
</feature>
<feature type="compositionally biased region" description="Basic and acidic residues" evidence="1">
    <location>
        <begin position="1473"/>
        <end position="1489"/>
    </location>
</feature>
<feature type="region of interest" description="Disordered" evidence="1">
    <location>
        <begin position="3990"/>
        <end position="4018"/>
    </location>
</feature>
<feature type="compositionally biased region" description="Basic and acidic residues" evidence="1">
    <location>
        <begin position="1753"/>
        <end position="1765"/>
    </location>
</feature>
<feature type="region of interest" description="Disordered" evidence="1">
    <location>
        <begin position="2163"/>
        <end position="2204"/>
    </location>
</feature>
<feature type="compositionally biased region" description="Basic and acidic residues" evidence="1">
    <location>
        <begin position="1515"/>
        <end position="1531"/>
    </location>
</feature>
<feature type="region of interest" description="Disordered" evidence="1">
    <location>
        <begin position="2871"/>
        <end position="2891"/>
    </location>
</feature>
<feature type="region of interest" description="Disordered" evidence="1">
    <location>
        <begin position="2407"/>
        <end position="2519"/>
    </location>
</feature>
<feature type="compositionally biased region" description="Basic and acidic residues" evidence="1">
    <location>
        <begin position="1343"/>
        <end position="1374"/>
    </location>
</feature>
<feature type="region of interest" description="Disordered" evidence="1">
    <location>
        <begin position="135"/>
        <end position="155"/>
    </location>
</feature>
<organism evidence="2 3">
    <name type="scientific">Necator americanus</name>
    <name type="common">Human hookworm</name>
    <dbReference type="NCBI Taxonomy" id="51031"/>
    <lineage>
        <taxon>Eukaryota</taxon>
        <taxon>Metazoa</taxon>
        <taxon>Ecdysozoa</taxon>
        <taxon>Nematoda</taxon>
        <taxon>Chromadorea</taxon>
        <taxon>Rhabditida</taxon>
        <taxon>Rhabditina</taxon>
        <taxon>Rhabditomorpha</taxon>
        <taxon>Strongyloidea</taxon>
        <taxon>Ancylostomatidae</taxon>
        <taxon>Bunostominae</taxon>
        <taxon>Necator</taxon>
    </lineage>
</organism>
<feature type="region of interest" description="Disordered" evidence="1">
    <location>
        <begin position="2558"/>
        <end position="2594"/>
    </location>
</feature>
<feature type="compositionally biased region" description="Basic and acidic residues" evidence="1">
    <location>
        <begin position="879"/>
        <end position="906"/>
    </location>
</feature>
<feature type="compositionally biased region" description="Basic and acidic residues" evidence="1">
    <location>
        <begin position="1388"/>
        <end position="1404"/>
    </location>
</feature>
<feature type="compositionally biased region" description="Basic and acidic residues" evidence="1">
    <location>
        <begin position="2577"/>
        <end position="2594"/>
    </location>
</feature>
<feature type="compositionally biased region" description="Basic and acidic residues" evidence="1">
    <location>
        <begin position="833"/>
        <end position="864"/>
    </location>
</feature>
<feature type="region of interest" description="Disordered" evidence="1">
    <location>
        <begin position="603"/>
        <end position="636"/>
    </location>
</feature>
<feature type="compositionally biased region" description="Low complexity" evidence="1">
    <location>
        <begin position="1246"/>
        <end position="1256"/>
    </location>
</feature>
<evidence type="ECO:0000313" key="3">
    <source>
        <dbReference type="Proteomes" id="UP001303046"/>
    </source>
</evidence>
<feature type="compositionally biased region" description="Basic and acidic residues" evidence="1">
    <location>
        <begin position="1002"/>
        <end position="1033"/>
    </location>
</feature>
<feature type="compositionally biased region" description="Low complexity" evidence="1">
    <location>
        <begin position="1203"/>
        <end position="1213"/>
    </location>
</feature>
<feature type="region of interest" description="Disordered" evidence="1">
    <location>
        <begin position="278"/>
        <end position="299"/>
    </location>
</feature>
<feature type="compositionally biased region" description="Low complexity" evidence="1">
    <location>
        <begin position="1076"/>
        <end position="1086"/>
    </location>
</feature>
<feature type="compositionally biased region" description="Basic and acidic residues" evidence="1">
    <location>
        <begin position="4245"/>
        <end position="4266"/>
    </location>
</feature>
<feature type="compositionally biased region" description="Basic and acidic residues" evidence="1">
    <location>
        <begin position="1660"/>
        <end position="1671"/>
    </location>
</feature>
<feature type="compositionally biased region" description="Basic and acidic residues" evidence="1">
    <location>
        <begin position="1600"/>
        <end position="1616"/>
    </location>
</feature>
<feature type="region of interest" description="Disordered" evidence="1">
    <location>
        <begin position="790"/>
        <end position="1631"/>
    </location>
</feature>
<feature type="region of interest" description="Disordered" evidence="1">
    <location>
        <begin position="3337"/>
        <end position="3357"/>
    </location>
</feature>
<name>A0ABR1DQV5_NECAM</name>
<feature type="region of interest" description="Disordered" evidence="1">
    <location>
        <begin position="2700"/>
        <end position="2729"/>
    </location>
</feature>
<feature type="region of interest" description="Disordered" evidence="1">
    <location>
        <begin position="3913"/>
        <end position="3953"/>
    </location>
</feature>
<feature type="region of interest" description="Disordered" evidence="1">
    <location>
        <begin position="2362"/>
        <end position="2391"/>
    </location>
</feature>
<feature type="region of interest" description="Disordered" evidence="1">
    <location>
        <begin position="2973"/>
        <end position="3088"/>
    </location>
</feature>
<feature type="compositionally biased region" description="Basic and acidic residues" evidence="1">
    <location>
        <begin position="1132"/>
        <end position="1148"/>
    </location>
</feature>
<feature type="compositionally biased region" description="Low complexity" evidence="1">
    <location>
        <begin position="1332"/>
        <end position="1342"/>
    </location>
</feature>
<gene>
    <name evidence="2" type="primary">Necator_chrIV.g17231</name>
    <name evidence="2" type="ORF">RB195_003933</name>
</gene>
<feature type="compositionally biased region" description="Low complexity" evidence="1">
    <location>
        <begin position="1289"/>
        <end position="1299"/>
    </location>
</feature>
<evidence type="ECO:0000313" key="2">
    <source>
        <dbReference type="EMBL" id="KAK6752827.1"/>
    </source>
</evidence>
<protein>
    <submittedName>
        <fullName evidence="2">Uncharacterized protein</fullName>
    </submittedName>
</protein>
<feature type="compositionally biased region" description="Basic and acidic residues" evidence="1">
    <location>
        <begin position="1174"/>
        <end position="1190"/>
    </location>
</feature>
<feature type="region of interest" description="Disordered" evidence="1">
    <location>
        <begin position="4164"/>
        <end position="4184"/>
    </location>
</feature>
<dbReference type="Proteomes" id="UP001303046">
    <property type="component" value="Unassembled WGS sequence"/>
</dbReference>
<feature type="compositionally biased region" description="Basic and acidic residues" evidence="1">
    <location>
        <begin position="3930"/>
        <end position="3953"/>
    </location>
</feature>
<feature type="region of interest" description="Disordered" evidence="1">
    <location>
        <begin position="2747"/>
        <end position="2833"/>
    </location>
</feature>
<feature type="compositionally biased region" description="Basic and acidic residues" evidence="1">
    <location>
        <begin position="1300"/>
        <end position="1319"/>
    </location>
</feature>
<feature type="region of interest" description="Disordered" evidence="1">
    <location>
        <begin position="3779"/>
        <end position="3872"/>
    </location>
</feature>
<feature type="region of interest" description="Disordered" evidence="1">
    <location>
        <begin position="1731"/>
        <end position="1827"/>
    </location>
</feature>
<feature type="region of interest" description="Disordered" evidence="1">
    <location>
        <begin position="1867"/>
        <end position="1907"/>
    </location>
</feature>
<feature type="compositionally biased region" description="Basic and acidic residues" evidence="1">
    <location>
        <begin position="3126"/>
        <end position="3149"/>
    </location>
</feature>
<feature type="compositionally biased region" description="Basic and acidic residues" evidence="1">
    <location>
        <begin position="1214"/>
        <end position="1233"/>
    </location>
</feature>
<feature type="region of interest" description="Disordered" evidence="1">
    <location>
        <begin position="3418"/>
        <end position="3468"/>
    </location>
</feature>
<feature type="compositionally biased region" description="Basic and acidic residues" evidence="1">
    <location>
        <begin position="423"/>
        <end position="460"/>
    </location>
</feature>
<feature type="region of interest" description="Disordered" evidence="1">
    <location>
        <begin position="1660"/>
        <end position="1712"/>
    </location>
</feature>
<keyword evidence="3" id="KW-1185">Reference proteome</keyword>
<feature type="compositionally biased region" description="Low complexity" evidence="1">
    <location>
        <begin position="991"/>
        <end position="1001"/>
    </location>
</feature>
<proteinExistence type="predicted"/>
<feature type="compositionally biased region" description="Basic and acidic residues" evidence="1">
    <location>
        <begin position="3031"/>
        <end position="3076"/>
    </location>
</feature>
<feature type="compositionally biased region" description="Basic and acidic residues" evidence="1">
    <location>
        <begin position="1779"/>
        <end position="1789"/>
    </location>
</feature>
<feature type="compositionally biased region" description="Basic and acidic residues" evidence="1">
    <location>
        <begin position="1796"/>
        <end position="1817"/>
    </location>
</feature>
<feature type="compositionally biased region" description="Basic and acidic residues" evidence="1">
    <location>
        <begin position="3816"/>
        <end position="3863"/>
    </location>
</feature>
<feature type="compositionally biased region" description="Basic and acidic residues" evidence="1">
    <location>
        <begin position="549"/>
        <end position="558"/>
    </location>
</feature>
<feature type="region of interest" description="Disordered" evidence="1">
    <location>
        <begin position="549"/>
        <end position="581"/>
    </location>
</feature>
<dbReference type="EMBL" id="JAVFWL010000004">
    <property type="protein sequence ID" value="KAK6752827.1"/>
    <property type="molecule type" value="Genomic_DNA"/>
</dbReference>
<feature type="compositionally biased region" description="Basic and acidic residues" evidence="1">
    <location>
        <begin position="1257"/>
        <end position="1276"/>
    </location>
</feature>
<accession>A0ABR1DQV5</accession>
<feature type="region of interest" description="Disordered" evidence="1">
    <location>
        <begin position="4223"/>
        <end position="4355"/>
    </location>
</feature>
<feature type="region of interest" description="Disordered" evidence="1">
    <location>
        <begin position="3259"/>
        <end position="3299"/>
    </location>
</feature>
<feature type="region of interest" description="Disordered" evidence="1">
    <location>
        <begin position="1944"/>
        <end position="1965"/>
    </location>
</feature>
<feature type="compositionally biased region" description="Basic and acidic residues" evidence="1">
    <location>
        <begin position="1731"/>
        <end position="1741"/>
    </location>
</feature>
<feature type="region of interest" description="Disordered" evidence="1">
    <location>
        <begin position="4086"/>
        <end position="4126"/>
    </location>
</feature>
<comment type="caution">
    <text evidence="2">The sequence shown here is derived from an EMBL/GenBank/DDBJ whole genome shotgun (WGS) entry which is preliminary data.</text>
</comment>
<feature type="region of interest" description="Disordered" evidence="1">
    <location>
        <begin position="3624"/>
        <end position="3644"/>
    </location>
</feature>
<feature type="region of interest" description="Disordered" evidence="1">
    <location>
        <begin position="3106"/>
        <end position="3149"/>
    </location>
</feature>
<reference evidence="2 3" key="1">
    <citation type="submission" date="2023-08" db="EMBL/GenBank/DDBJ databases">
        <title>A Necator americanus chromosomal reference genome.</title>
        <authorList>
            <person name="Ilik V."/>
            <person name="Petrzelkova K.J."/>
            <person name="Pardy F."/>
            <person name="Fuh T."/>
            <person name="Niatou-Singa F.S."/>
            <person name="Gouil Q."/>
            <person name="Baker L."/>
            <person name="Ritchie M.E."/>
            <person name="Jex A.R."/>
            <person name="Gazzola D."/>
            <person name="Li H."/>
            <person name="Toshio Fujiwara R."/>
            <person name="Zhan B."/>
            <person name="Aroian R.V."/>
            <person name="Pafco B."/>
            <person name="Schwarz E.M."/>
        </authorList>
    </citation>
    <scope>NUCLEOTIDE SEQUENCE [LARGE SCALE GENOMIC DNA]</scope>
    <source>
        <strain evidence="2 3">Aroian</strain>
        <tissue evidence="2">Whole animal</tissue>
    </source>
</reference>
<feature type="compositionally biased region" description="Basic and acidic residues" evidence="1">
    <location>
        <begin position="2749"/>
        <end position="2764"/>
    </location>
</feature>
<feature type="compositionally biased region" description="Basic and acidic residues" evidence="1">
    <location>
        <begin position="1087"/>
        <end position="1118"/>
    </location>
</feature>
<feature type="compositionally biased region" description="Low complexity" evidence="1">
    <location>
        <begin position="2782"/>
        <end position="2796"/>
    </location>
</feature>
<feature type="compositionally biased region" description="Low complexity" evidence="1">
    <location>
        <begin position="1417"/>
        <end position="1427"/>
    </location>
</feature>
<feature type="compositionally biased region" description="Basic and acidic residues" evidence="1">
    <location>
        <begin position="1428"/>
        <end position="1459"/>
    </location>
</feature>
<feature type="compositionally biased region" description="Basic and acidic residues" evidence="1">
    <location>
        <begin position="2463"/>
        <end position="2510"/>
    </location>
</feature>
<feature type="region of interest" description="Disordered" evidence="1">
    <location>
        <begin position="385"/>
        <end position="460"/>
    </location>
</feature>
<feature type="compositionally biased region" description="Basic and acidic residues" evidence="1">
    <location>
        <begin position="1047"/>
        <end position="1063"/>
    </location>
</feature>
<feature type="region of interest" description="Disordered" evidence="1">
    <location>
        <begin position="3503"/>
        <end position="3587"/>
    </location>
</feature>
<feature type="compositionally biased region" description="Low complexity" evidence="1">
    <location>
        <begin position="3531"/>
        <end position="3542"/>
    </location>
</feature>
<feature type="compositionally biased region" description="Basic and acidic residues" evidence="1">
    <location>
        <begin position="1686"/>
        <end position="1712"/>
    </location>
</feature>
<feature type="region of interest" description="Disordered" evidence="1">
    <location>
        <begin position="3682"/>
        <end position="3702"/>
    </location>
</feature>